<dbReference type="EMBL" id="CP133614">
    <property type="protein sequence ID" value="WMV20591.1"/>
    <property type="molecule type" value="Genomic_DNA"/>
</dbReference>
<reference evidence="1" key="1">
    <citation type="submission" date="2023-08" db="EMBL/GenBank/DDBJ databases">
        <title>A de novo genome assembly of Solanum verrucosum Schlechtendal, a Mexican diploid species geographically isolated from the other diploid A-genome species in potato relatives.</title>
        <authorList>
            <person name="Hosaka K."/>
        </authorList>
    </citation>
    <scope>NUCLEOTIDE SEQUENCE</scope>
    <source>
        <tissue evidence="1">Young leaves</tissue>
    </source>
</reference>
<protein>
    <submittedName>
        <fullName evidence="1">Uncharacterized protein</fullName>
    </submittedName>
</protein>
<name>A0AAF0QH74_SOLVR</name>
<evidence type="ECO:0000313" key="2">
    <source>
        <dbReference type="Proteomes" id="UP001234989"/>
    </source>
</evidence>
<dbReference type="Proteomes" id="UP001234989">
    <property type="component" value="Chromosome 3"/>
</dbReference>
<evidence type="ECO:0000313" key="1">
    <source>
        <dbReference type="EMBL" id="WMV20591.1"/>
    </source>
</evidence>
<gene>
    <name evidence="1" type="ORF">MTR67_013976</name>
</gene>
<accession>A0AAF0QH74</accession>
<organism evidence="1 2">
    <name type="scientific">Solanum verrucosum</name>
    <dbReference type="NCBI Taxonomy" id="315347"/>
    <lineage>
        <taxon>Eukaryota</taxon>
        <taxon>Viridiplantae</taxon>
        <taxon>Streptophyta</taxon>
        <taxon>Embryophyta</taxon>
        <taxon>Tracheophyta</taxon>
        <taxon>Spermatophyta</taxon>
        <taxon>Magnoliopsida</taxon>
        <taxon>eudicotyledons</taxon>
        <taxon>Gunneridae</taxon>
        <taxon>Pentapetalae</taxon>
        <taxon>asterids</taxon>
        <taxon>lamiids</taxon>
        <taxon>Solanales</taxon>
        <taxon>Solanaceae</taxon>
        <taxon>Solanoideae</taxon>
        <taxon>Solaneae</taxon>
        <taxon>Solanum</taxon>
    </lineage>
</organism>
<proteinExistence type="predicted"/>
<sequence length="70" mass="7709">MAANASCMGGKSQSHAIPGCHARMRTGHLHAQIVKEERRRHGCRHQFAIQSLNQVALPRYGSGFSRPEGK</sequence>
<keyword evidence="2" id="KW-1185">Reference proteome</keyword>
<dbReference type="AlphaFoldDB" id="A0AAF0QH74"/>